<dbReference type="RefSeq" id="WP_390298823.1">
    <property type="nucleotide sequence ID" value="NZ_JBHSFU010000011.1"/>
</dbReference>
<evidence type="ECO:0000256" key="1">
    <source>
        <dbReference type="ARBA" id="ARBA00023002"/>
    </source>
</evidence>
<dbReference type="EC" id="1.-.-.-" evidence="3"/>
<name>A0ABV9DMI8_9BACI</name>
<dbReference type="SUPFAM" id="SSF54373">
    <property type="entry name" value="FAD-linked reductases, C-terminal domain"/>
    <property type="match status" value="1"/>
</dbReference>
<feature type="domain" description="FAD dependent oxidoreductase" evidence="2">
    <location>
        <begin position="6"/>
        <end position="366"/>
    </location>
</feature>
<reference evidence="4" key="1">
    <citation type="journal article" date="2019" name="Int. J. Syst. Evol. Microbiol.">
        <title>The Global Catalogue of Microorganisms (GCM) 10K type strain sequencing project: providing services to taxonomists for standard genome sequencing and annotation.</title>
        <authorList>
            <consortium name="The Broad Institute Genomics Platform"/>
            <consortium name="The Broad Institute Genome Sequencing Center for Infectious Disease"/>
            <person name="Wu L."/>
            <person name="Ma J."/>
        </authorList>
    </citation>
    <scope>NUCLEOTIDE SEQUENCE [LARGE SCALE GENOMIC DNA]</scope>
    <source>
        <strain evidence="4">CGMCC 4.7426</strain>
    </source>
</reference>
<dbReference type="GO" id="GO:0016491">
    <property type="term" value="F:oxidoreductase activity"/>
    <property type="evidence" value="ECO:0007669"/>
    <property type="project" value="UniProtKB-KW"/>
</dbReference>
<comment type="caution">
    <text evidence="3">The sequence shown here is derived from an EMBL/GenBank/DDBJ whole genome shotgun (WGS) entry which is preliminary data.</text>
</comment>
<dbReference type="Proteomes" id="UP001595989">
    <property type="component" value="Unassembled WGS sequence"/>
</dbReference>
<evidence type="ECO:0000259" key="2">
    <source>
        <dbReference type="Pfam" id="PF01266"/>
    </source>
</evidence>
<dbReference type="Pfam" id="PF01266">
    <property type="entry name" value="DAO"/>
    <property type="match status" value="1"/>
</dbReference>
<sequence length="388" mass="41505">MRETADAVVIGGGVIGTSVAYHLAKTKRKVILVEKGEMGAQTSGSCDKAIFLQSKNPGFSVKLAKASRQMYETLEDELDASIEFKKDGGMIVIEQEEHMEFMKKFVGKQSKAGIKVNLLDRKATLAWQPCLSKTIYGATYSGEDAEVNPLLLSQALAGASERLGVNIHTHTEVTGIHVMNGKVSGVTTTKGYIATDLVINAAGPFAPSIAEMVGTTLTIIPRRGVILITERIPRTINGNILCSQYIATKHLTDRSNDNTPPYGIGLSLGQTATGNLLIGGSREFKGFDREVGPDVVAAIAAHACRIAPSLKSVRVIRTMTGFRPFTPDGLPVIDEVDGIKGFIIAAGHEGDGIALSPITGRLVAALVDGEEEYREFLDALKLERLKAV</sequence>
<gene>
    <name evidence="3" type="ORF">ACFO3D_16840</name>
</gene>
<keyword evidence="4" id="KW-1185">Reference proteome</keyword>
<evidence type="ECO:0000313" key="4">
    <source>
        <dbReference type="Proteomes" id="UP001595989"/>
    </source>
</evidence>
<dbReference type="InterPro" id="IPR006076">
    <property type="entry name" value="FAD-dep_OxRdtase"/>
</dbReference>
<evidence type="ECO:0000313" key="3">
    <source>
        <dbReference type="EMBL" id="MFC4559852.1"/>
    </source>
</evidence>
<proteinExistence type="predicted"/>
<dbReference type="PANTHER" id="PTHR13847">
    <property type="entry name" value="SARCOSINE DEHYDROGENASE-RELATED"/>
    <property type="match status" value="1"/>
</dbReference>
<accession>A0ABV9DMI8</accession>
<dbReference type="PANTHER" id="PTHR13847:SF287">
    <property type="entry name" value="FAD-DEPENDENT OXIDOREDUCTASE DOMAIN-CONTAINING PROTEIN 1"/>
    <property type="match status" value="1"/>
</dbReference>
<dbReference type="Gene3D" id="3.30.9.10">
    <property type="entry name" value="D-Amino Acid Oxidase, subunit A, domain 2"/>
    <property type="match status" value="1"/>
</dbReference>
<dbReference type="SUPFAM" id="SSF51905">
    <property type="entry name" value="FAD/NAD(P)-binding domain"/>
    <property type="match status" value="1"/>
</dbReference>
<keyword evidence="1 3" id="KW-0560">Oxidoreductase</keyword>
<protein>
    <submittedName>
        <fullName evidence="3">NAD(P)/FAD-dependent oxidoreductase</fullName>
        <ecNumber evidence="3">1.-.-.-</ecNumber>
    </submittedName>
</protein>
<dbReference type="EMBL" id="JBHSFU010000011">
    <property type="protein sequence ID" value="MFC4559852.1"/>
    <property type="molecule type" value="Genomic_DNA"/>
</dbReference>
<organism evidence="3 4">
    <name type="scientific">Virgibacillus kekensis</name>
    <dbReference type="NCBI Taxonomy" id="202261"/>
    <lineage>
        <taxon>Bacteria</taxon>
        <taxon>Bacillati</taxon>
        <taxon>Bacillota</taxon>
        <taxon>Bacilli</taxon>
        <taxon>Bacillales</taxon>
        <taxon>Bacillaceae</taxon>
        <taxon>Virgibacillus</taxon>
    </lineage>
</organism>
<dbReference type="Gene3D" id="3.50.50.60">
    <property type="entry name" value="FAD/NAD(P)-binding domain"/>
    <property type="match status" value="1"/>
</dbReference>
<dbReference type="InterPro" id="IPR036188">
    <property type="entry name" value="FAD/NAD-bd_sf"/>
</dbReference>